<evidence type="ECO:0000256" key="1">
    <source>
        <dbReference type="ARBA" id="ARBA00004141"/>
    </source>
</evidence>
<feature type="transmembrane region" description="Helical" evidence="7">
    <location>
        <begin position="406"/>
        <end position="429"/>
    </location>
</feature>
<name>A0A8J4WUQ9_9TREM</name>
<dbReference type="Gene3D" id="1.20.1250.20">
    <property type="entry name" value="MFS general substrate transporter like domains"/>
    <property type="match status" value="2"/>
</dbReference>
<feature type="transmembrane region" description="Helical" evidence="7">
    <location>
        <begin position="261"/>
        <end position="282"/>
    </location>
</feature>
<dbReference type="Proteomes" id="UP000748531">
    <property type="component" value="Unassembled WGS sequence"/>
</dbReference>
<feature type="transmembrane region" description="Helical" evidence="7">
    <location>
        <begin position="372"/>
        <end position="394"/>
    </location>
</feature>
<keyword evidence="10" id="KW-1185">Reference proteome</keyword>
<dbReference type="InterPro" id="IPR036259">
    <property type="entry name" value="MFS_trans_sf"/>
</dbReference>
<evidence type="ECO:0000259" key="8">
    <source>
        <dbReference type="PROSITE" id="PS50850"/>
    </source>
</evidence>
<dbReference type="PANTHER" id="PTHR11662">
    <property type="entry name" value="SOLUTE CARRIER FAMILY 17"/>
    <property type="match status" value="1"/>
</dbReference>
<dbReference type="PANTHER" id="PTHR11662:SF399">
    <property type="entry name" value="FI19708P1-RELATED"/>
    <property type="match status" value="1"/>
</dbReference>
<dbReference type="InterPro" id="IPR020846">
    <property type="entry name" value="MFS_dom"/>
</dbReference>
<keyword evidence="5 7" id="KW-1133">Transmembrane helix</keyword>
<proteinExistence type="predicted"/>
<feature type="transmembrane region" description="Helical" evidence="7">
    <location>
        <begin position="6"/>
        <end position="23"/>
    </location>
</feature>
<dbReference type="GO" id="GO:0015293">
    <property type="term" value="F:symporter activity"/>
    <property type="evidence" value="ECO:0007669"/>
    <property type="project" value="UniProtKB-KW"/>
</dbReference>
<feature type="domain" description="Major facilitator superfamily (MFS) profile" evidence="8">
    <location>
        <begin position="10"/>
        <end position="464"/>
    </location>
</feature>
<gene>
    <name evidence="9" type="ORF">PHET_01270</name>
</gene>
<keyword evidence="4" id="KW-0769">Symport</keyword>
<feature type="transmembrane region" description="Helical" evidence="7">
    <location>
        <begin position="347"/>
        <end position="366"/>
    </location>
</feature>
<protein>
    <submittedName>
        <fullName evidence="9">Sialin</fullName>
    </submittedName>
</protein>
<evidence type="ECO:0000256" key="3">
    <source>
        <dbReference type="ARBA" id="ARBA00022692"/>
    </source>
</evidence>
<dbReference type="PROSITE" id="PS50850">
    <property type="entry name" value="MFS"/>
    <property type="match status" value="1"/>
</dbReference>
<organism evidence="9 10">
    <name type="scientific">Paragonimus heterotremus</name>
    <dbReference type="NCBI Taxonomy" id="100268"/>
    <lineage>
        <taxon>Eukaryota</taxon>
        <taxon>Metazoa</taxon>
        <taxon>Spiralia</taxon>
        <taxon>Lophotrochozoa</taxon>
        <taxon>Platyhelminthes</taxon>
        <taxon>Trematoda</taxon>
        <taxon>Digenea</taxon>
        <taxon>Plagiorchiida</taxon>
        <taxon>Troglotremata</taxon>
        <taxon>Troglotrematidae</taxon>
        <taxon>Paragonimus</taxon>
    </lineage>
</organism>
<evidence type="ECO:0000313" key="9">
    <source>
        <dbReference type="EMBL" id="KAF5405280.1"/>
    </source>
</evidence>
<evidence type="ECO:0000313" key="10">
    <source>
        <dbReference type="Proteomes" id="UP000748531"/>
    </source>
</evidence>
<dbReference type="AlphaFoldDB" id="A0A8J4WUQ9"/>
<feature type="transmembrane region" description="Helical" evidence="7">
    <location>
        <begin position="313"/>
        <end position="335"/>
    </location>
</feature>
<feature type="transmembrane region" description="Helical" evidence="7">
    <location>
        <begin position="173"/>
        <end position="194"/>
    </location>
</feature>
<dbReference type="OrthoDB" id="2985014at2759"/>
<reference evidence="9" key="1">
    <citation type="submission" date="2019-05" db="EMBL/GenBank/DDBJ databases">
        <title>Annotation for the trematode Paragonimus heterotremus.</title>
        <authorList>
            <person name="Choi Y.-J."/>
        </authorList>
    </citation>
    <scope>NUCLEOTIDE SEQUENCE</scope>
    <source>
        <strain evidence="9">LC</strain>
    </source>
</reference>
<feature type="transmembrane region" description="Helical" evidence="7">
    <location>
        <begin position="115"/>
        <end position="136"/>
    </location>
</feature>
<dbReference type="InterPro" id="IPR050382">
    <property type="entry name" value="MFS_Na/Anion_cotransporter"/>
</dbReference>
<dbReference type="GO" id="GO:0016020">
    <property type="term" value="C:membrane"/>
    <property type="evidence" value="ECO:0007669"/>
    <property type="project" value="UniProtKB-SubCell"/>
</dbReference>
<dbReference type="SUPFAM" id="SSF103473">
    <property type="entry name" value="MFS general substrate transporter"/>
    <property type="match status" value="1"/>
</dbReference>
<evidence type="ECO:0000256" key="6">
    <source>
        <dbReference type="ARBA" id="ARBA00023136"/>
    </source>
</evidence>
<comment type="subcellular location">
    <subcellularLocation>
        <location evidence="1">Membrane</location>
        <topology evidence="1">Multi-pass membrane protein</topology>
    </subcellularLocation>
</comment>
<evidence type="ECO:0000256" key="5">
    <source>
        <dbReference type="ARBA" id="ARBA00022989"/>
    </source>
</evidence>
<comment type="caution">
    <text evidence="9">The sequence shown here is derived from an EMBL/GenBank/DDBJ whole genome shotgun (WGS) entry which is preliminary data.</text>
</comment>
<dbReference type="FunFam" id="1.20.1250.20:FF:000423">
    <property type="entry name" value="Putative inorganic phosphate cotransporter-like Protein"/>
    <property type="match status" value="1"/>
</dbReference>
<dbReference type="InterPro" id="IPR011701">
    <property type="entry name" value="MFS"/>
</dbReference>
<dbReference type="FunFam" id="1.20.1250.20:FF:000003">
    <property type="entry name" value="Solute carrier family 17 member 3"/>
    <property type="match status" value="1"/>
</dbReference>
<dbReference type="EMBL" id="LUCH01000387">
    <property type="protein sequence ID" value="KAF5405280.1"/>
    <property type="molecule type" value="Genomic_DNA"/>
</dbReference>
<evidence type="ECO:0000256" key="4">
    <source>
        <dbReference type="ARBA" id="ARBA00022847"/>
    </source>
</evidence>
<evidence type="ECO:0000256" key="2">
    <source>
        <dbReference type="ARBA" id="ARBA00022448"/>
    </source>
</evidence>
<accession>A0A8J4WUQ9</accession>
<keyword evidence="2" id="KW-0813">Transport</keyword>
<dbReference type="GO" id="GO:0006820">
    <property type="term" value="P:monoatomic anion transport"/>
    <property type="evidence" value="ECO:0007669"/>
    <property type="project" value="TreeGrafter"/>
</dbReference>
<sequence>MKRLPLRVVIMIVLCVGTINLYSQRMCLSVAVICMTNHSASQAFFASSANKSSSTTQAALQCDNETRISNKILSDGPFLWDSQTRGHVLGVFFWGYLVGQIPSGIITQKFGARPVILVSLILLAFSTALIPLAIFYSIYMLYAFRIVAGLVSAVWFPGFYQIWALWAPPNERGVLIGLSFAGVHIGNAITLPIAGALCQTSFGWPLVFYFYGASCIAYVFVWFLFIYDTPTQHPMISEHEKSFIISVCGSAREKCEKKPPAPVLAMLKSVPLWAFIVMVVGYDWNSYTFLTSMPAFMREALRFDIDENTGLSALPYIGLWCGQFISGWLSDWILSRKLFSVTVVRKLMTAIGMFGPAIMLMFISLLDCRAKYAVVALFTVGLILNSGVFVGGLLNPVELSPQYAGLIFSAANTLSSLTGVGAPLLASVLTPNGLYKEWRNVFFVGATIYFVTGLFFILFSSSSLQRWSHGVTERRQNGELELAVDAEGAKSEEAFGGLVHSLRDLNEQPVGNSIFNPSFQQEEVKSRKVDVSF</sequence>
<keyword evidence="3 7" id="KW-0812">Transmembrane</keyword>
<keyword evidence="6 7" id="KW-0472">Membrane</keyword>
<dbReference type="Pfam" id="PF07690">
    <property type="entry name" value="MFS_1"/>
    <property type="match status" value="1"/>
</dbReference>
<feature type="transmembrane region" description="Helical" evidence="7">
    <location>
        <begin position="441"/>
        <end position="459"/>
    </location>
</feature>
<evidence type="ECO:0000256" key="7">
    <source>
        <dbReference type="SAM" id="Phobius"/>
    </source>
</evidence>
<feature type="transmembrane region" description="Helical" evidence="7">
    <location>
        <begin position="206"/>
        <end position="227"/>
    </location>
</feature>
<feature type="transmembrane region" description="Helical" evidence="7">
    <location>
        <begin position="142"/>
        <end position="166"/>
    </location>
</feature>